<dbReference type="Proteomes" id="UP000712600">
    <property type="component" value="Unassembled WGS sequence"/>
</dbReference>
<gene>
    <name evidence="1" type="ORF">F2Q69_00041283</name>
</gene>
<proteinExistence type="predicted"/>
<protein>
    <submittedName>
        <fullName evidence="1">Uncharacterized protein</fullName>
    </submittedName>
</protein>
<evidence type="ECO:0000313" key="1">
    <source>
        <dbReference type="EMBL" id="KAF3503165.1"/>
    </source>
</evidence>
<name>A0A8S9NHV7_BRACR</name>
<dbReference type="EMBL" id="QGKX02001621">
    <property type="protein sequence ID" value="KAF3503165.1"/>
    <property type="molecule type" value="Genomic_DNA"/>
</dbReference>
<organism evidence="1 2">
    <name type="scientific">Brassica cretica</name>
    <name type="common">Mustard</name>
    <dbReference type="NCBI Taxonomy" id="69181"/>
    <lineage>
        <taxon>Eukaryota</taxon>
        <taxon>Viridiplantae</taxon>
        <taxon>Streptophyta</taxon>
        <taxon>Embryophyta</taxon>
        <taxon>Tracheophyta</taxon>
        <taxon>Spermatophyta</taxon>
        <taxon>Magnoliopsida</taxon>
        <taxon>eudicotyledons</taxon>
        <taxon>Gunneridae</taxon>
        <taxon>Pentapetalae</taxon>
        <taxon>rosids</taxon>
        <taxon>malvids</taxon>
        <taxon>Brassicales</taxon>
        <taxon>Brassicaceae</taxon>
        <taxon>Brassiceae</taxon>
        <taxon>Brassica</taxon>
    </lineage>
</organism>
<reference evidence="1" key="1">
    <citation type="submission" date="2019-12" db="EMBL/GenBank/DDBJ databases">
        <title>Genome sequencing and annotation of Brassica cretica.</title>
        <authorList>
            <person name="Studholme D.J."/>
            <person name="Sarris P."/>
        </authorList>
    </citation>
    <scope>NUCLEOTIDE SEQUENCE</scope>
    <source>
        <strain evidence="1">PFS-109/04</strain>
        <tissue evidence="1">Leaf</tissue>
    </source>
</reference>
<sequence>MEVILYPSSVVCFGVAGSKTSSQKIVETVHGSLWRDCVATTSECHGGSFPSSPMWQNMFKAAVTHSSVGISALFVLCTTMEGLTQRIKFDLLPPHFKVEV</sequence>
<dbReference type="AlphaFoldDB" id="A0A8S9NHV7"/>
<comment type="caution">
    <text evidence="1">The sequence shown here is derived from an EMBL/GenBank/DDBJ whole genome shotgun (WGS) entry which is preliminary data.</text>
</comment>
<accession>A0A8S9NHV7</accession>
<evidence type="ECO:0000313" key="2">
    <source>
        <dbReference type="Proteomes" id="UP000712600"/>
    </source>
</evidence>